<evidence type="ECO:0000313" key="2">
    <source>
        <dbReference type="EMBL" id="TSJ76557.1"/>
    </source>
</evidence>
<evidence type="ECO:0000256" key="1">
    <source>
        <dbReference type="SAM" id="Phobius"/>
    </source>
</evidence>
<keyword evidence="1" id="KW-0812">Transmembrane</keyword>
<evidence type="ECO:0000313" key="3">
    <source>
        <dbReference type="Proteomes" id="UP000315648"/>
    </source>
</evidence>
<keyword evidence="1" id="KW-0472">Membrane</keyword>
<sequence>MSRPSPLFYLWHETLARWREQPSSPLVRLALTTTLSAAAAWFWLGSTAQETALARELERQGFDTAVIRASAMTSLPELSAALPADHWAAGLSEFGETRLLQALPLSAARADRATMPTYLAPWTLLAKFVSSPNEALWLTTRLPPGQSQVVWISGQPVRAQTARPETLWSALGEDDTLIIPPALVPPATTAAGRVDVVLFRPTQFGATEAPLATVRMIFAGNQLPPPFIQDPGPRLVAFARLQTLGQVWRLAVLALLGACVVLTFTAIGVLEERQTRYTQALLRSLGSSRLTIWGASLVENLLLANLALIAAGLTLFAAPSALAVAGLRDLTTIALPFEAWLAITAIVNVGLFFSLIPLGCALRRPLGFVLP</sequence>
<keyword evidence="1" id="KW-1133">Transmembrane helix</keyword>
<feature type="transmembrane region" description="Helical" evidence="1">
    <location>
        <begin position="247"/>
        <end position="270"/>
    </location>
</feature>
<gene>
    <name evidence="2" type="ORF">FPL22_10520</name>
</gene>
<comment type="caution">
    <text evidence="2">The sequence shown here is derived from an EMBL/GenBank/DDBJ whole genome shotgun (WGS) entry which is preliminary data.</text>
</comment>
<dbReference type="EMBL" id="VMBG01000002">
    <property type="protein sequence ID" value="TSJ76557.1"/>
    <property type="molecule type" value="Genomic_DNA"/>
</dbReference>
<organism evidence="2 3">
    <name type="scientific">Rariglobus hedericola</name>
    <dbReference type="NCBI Taxonomy" id="2597822"/>
    <lineage>
        <taxon>Bacteria</taxon>
        <taxon>Pseudomonadati</taxon>
        <taxon>Verrucomicrobiota</taxon>
        <taxon>Opitutia</taxon>
        <taxon>Opitutales</taxon>
        <taxon>Opitutaceae</taxon>
        <taxon>Rariglobus</taxon>
    </lineage>
</organism>
<feature type="transmembrane region" description="Helical" evidence="1">
    <location>
        <begin position="339"/>
        <end position="362"/>
    </location>
</feature>
<keyword evidence="3" id="KW-1185">Reference proteome</keyword>
<name>A0A556QIU8_9BACT</name>
<proteinExistence type="predicted"/>
<dbReference type="AlphaFoldDB" id="A0A556QIU8"/>
<dbReference type="Proteomes" id="UP000315648">
    <property type="component" value="Unassembled WGS sequence"/>
</dbReference>
<reference evidence="2 3" key="1">
    <citation type="submission" date="2019-07" db="EMBL/GenBank/DDBJ databases">
        <title>Description of 53C-WASEF.</title>
        <authorList>
            <person name="Pitt A."/>
            <person name="Hahn M.W."/>
        </authorList>
    </citation>
    <scope>NUCLEOTIDE SEQUENCE [LARGE SCALE GENOMIC DNA]</scope>
    <source>
        <strain evidence="2 3">53C-WASEF</strain>
    </source>
</reference>
<evidence type="ECO:0008006" key="4">
    <source>
        <dbReference type="Google" id="ProtNLM"/>
    </source>
</evidence>
<feature type="transmembrane region" description="Helical" evidence="1">
    <location>
        <begin position="290"/>
        <end position="319"/>
    </location>
</feature>
<protein>
    <recommendedName>
        <fullName evidence="4">FtsX-like permease family protein</fullName>
    </recommendedName>
</protein>
<dbReference type="RefSeq" id="WP_144230314.1">
    <property type="nucleotide sequence ID" value="NZ_CBCRVV010000004.1"/>
</dbReference>
<accession>A0A556QIU8</accession>